<evidence type="ECO:0000256" key="13">
    <source>
        <dbReference type="RuleBase" id="RU368018"/>
    </source>
</evidence>
<comment type="function">
    <text evidence="13">Acts in a DNA repair pathway for removal of UV-induced DNA damage that is distinct from classical nucleotide excision repair and in repair of ionizing radiation damage. Functions in homologous recombination repair of DNA double strand breaks and in recovery of stalled replication forks.</text>
</comment>
<evidence type="ECO:0000256" key="3">
    <source>
        <dbReference type="ARBA" id="ARBA00010258"/>
    </source>
</evidence>
<dbReference type="Gene3D" id="1.10.10.10">
    <property type="entry name" value="Winged helix-like DNA-binding domain superfamily/Winged helix DNA-binding domain"/>
    <property type="match status" value="1"/>
</dbReference>
<dbReference type="PANTHER" id="PTHR20973">
    <property type="entry name" value="NON-SMC ELEMENT 1-RELATED"/>
    <property type="match status" value="1"/>
</dbReference>
<evidence type="ECO:0000256" key="10">
    <source>
        <dbReference type="ARBA" id="ARBA00023172"/>
    </source>
</evidence>
<dbReference type="PANTHER" id="PTHR20973:SF0">
    <property type="entry name" value="NON-STRUCTURAL MAINTENANCE OF CHROMOSOMES ELEMENT 1 HOMOLOG"/>
    <property type="match status" value="1"/>
</dbReference>
<dbReference type="Proteomes" id="UP001234581">
    <property type="component" value="Unassembled WGS sequence"/>
</dbReference>
<comment type="subunit">
    <text evidence="13">Component of the Smc5-Smc6 complex.</text>
</comment>
<organism evidence="14 15">
    <name type="scientific">Lichtheimia ornata</name>
    <dbReference type="NCBI Taxonomy" id="688661"/>
    <lineage>
        <taxon>Eukaryota</taxon>
        <taxon>Fungi</taxon>
        <taxon>Fungi incertae sedis</taxon>
        <taxon>Mucoromycota</taxon>
        <taxon>Mucoromycotina</taxon>
        <taxon>Mucoromycetes</taxon>
        <taxon>Mucorales</taxon>
        <taxon>Lichtheimiaceae</taxon>
        <taxon>Lichtheimia</taxon>
    </lineage>
</organism>
<evidence type="ECO:0000256" key="5">
    <source>
        <dbReference type="ARBA" id="ARBA00022723"/>
    </source>
</evidence>
<evidence type="ECO:0000313" key="15">
    <source>
        <dbReference type="Proteomes" id="UP001234581"/>
    </source>
</evidence>
<evidence type="ECO:0000313" key="14">
    <source>
        <dbReference type="EMBL" id="KAJ8654034.1"/>
    </source>
</evidence>
<dbReference type="Pfam" id="PF07574">
    <property type="entry name" value="SMC_Nse1"/>
    <property type="match status" value="1"/>
</dbReference>
<sequence length="213" mass="23948">MDKAIQLFNQVVAVTRRSHQSAPAFAEAIAVINNELSNIDMLLKETRDEWTGVSMLVMMNTTEDPYVQTMTPYTPRELEYYRHMIEIIVKAPNETWAISQAAALQLGPSLKSGLTIGKTEELLNRLEEDGWLRVCSDGSYALAPRSIVELESYLCKTFGENHVHHCIICTEMVTRGKRCCSCSGYIHHHCFAHTAGNHACSHPCQYEPFGSPE</sequence>
<evidence type="ECO:0000256" key="8">
    <source>
        <dbReference type="ARBA" id="ARBA00022786"/>
    </source>
</evidence>
<dbReference type="InterPro" id="IPR036388">
    <property type="entry name" value="WH-like_DNA-bd_sf"/>
</dbReference>
<evidence type="ECO:0000256" key="9">
    <source>
        <dbReference type="ARBA" id="ARBA00022833"/>
    </source>
</evidence>
<keyword evidence="6 13" id="KW-0227">DNA damage</keyword>
<keyword evidence="15" id="KW-1185">Reference proteome</keyword>
<dbReference type="GO" id="GO:0061630">
    <property type="term" value="F:ubiquitin protein ligase activity"/>
    <property type="evidence" value="ECO:0007669"/>
    <property type="project" value="UniProtKB-EC"/>
</dbReference>
<evidence type="ECO:0000256" key="11">
    <source>
        <dbReference type="ARBA" id="ARBA00023204"/>
    </source>
</evidence>
<keyword evidence="11 13" id="KW-0234">DNA repair</keyword>
<keyword evidence="9 13" id="KW-0862">Zinc</keyword>
<evidence type="ECO:0000256" key="4">
    <source>
        <dbReference type="ARBA" id="ARBA00022679"/>
    </source>
</evidence>
<keyword evidence="5 13" id="KW-0479">Metal-binding</keyword>
<evidence type="ECO:0000256" key="1">
    <source>
        <dbReference type="ARBA" id="ARBA00000900"/>
    </source>
</evidence>
<evidence type="ECO:0000256" key="2">
    <source>
        <dbReference type="ARBA" id="ARBA00004123"/>
    </source>
</evidence>
<dbReference type="GO" id="GO:0005634">
    <property type="term" value="C:nucleus"/>
    <property type="evidence" value="ECO:0007669"/>
    <property type="project" value="UniProtKB-SubCell"/>
</dbReference>
<keyword evidence="12 13" id="KW-0539">Nucleus</keyword>
<comment type="subcellular location">
    <subcellularLocation>
        <location evidence="2 13">Nucleus</location>
    </subcellularLocation>
</comment>
<dbReference type="EMBL" id="JARTCD010000067">
    <property type="protein sequence ID" value="KAJ8654034.1"/>
    <property type="molecule type" value="Genomic_DNA"/>
</dbReference>
<keyword evidence="4 13" id="KW-0808">Transferase</keyword>
<dbReference type="GO" id="GO:0030915">
    <property type="term" value="C:Smc5-Smc6 complex"/>
    <property type="evidence" value="ECO:0007669"/>
    <property type="project" value="UniProtKB-UniRule"/>
</dbReference>
<dbReference type="AlphaFoldDB" id="A0AAD7XRF8"/>
<evidence type="ECO:0000256" key="6">
    <source>
        <dbReference type="ARBA" id="ARBA00022763"/>
    </source>
</evidence>
<keyword evidence="8 13" id="KW-0833">Ubl conjugation pathway</keyword>
<dbReference type="GO" id="GO:0008270">
    <property type="term" value="F:zinc ion binding"/>
    <property type="evidence" value="ECO:0007669"/>
    <property type="project" value="UniProtKB-KW"/>
</dbReference>
<dbReference type="GO" id="GO:0000724">
    <property type="term" value="P:double-strand break repair via homologous recombination"/>
    <property type="evidence" value="ECO:0007669"/>
    <property type="project" value="TreeGrafter"/>
</dbReference>
<dbReference type="GeneID" id="83217649"/>
<dbReference type="RefSeq" id="XP_058338948.1">
    <property type="nucleotide sequence ID" value="XM_058490227.1"/>
</dbReference>
<evidence type="ECO:0000256" key="12">
    <source>
        <dbReference type="ARBA" id="ARBA00023242"/>
    </source>
</evidence>
<dbReference type="EC" id="2.3.2.27" evidence="13"/>
<comment type="catalytic activity">
    <reaction evidence="1 13">
        <text>S-ubiquitinyl-[E2 ubiquitin-conjugating enzyme]-L-cysteine + [acceptor protein]-L-lysine = [E2 ubiquitin-conjugating enzyme]-L-cysteine + N(6)-ubiquitinyl-[acceptor protein]-L-lysine.</text>
        <dbReference type="EC" id="2.3.2.27"/>
    </reaction>
</comment>
<dbReference type="FunFam" id="1.10.10.10:FF:000270">
    <property type="entry name" value="Non-structural maintenance of chromosomes element 1 homolog"/>
    <property type="match status" value="1"/>
</dbReference>
<name>A0AAD7XRF8_9FUNG</name>
<keyword evidence="10 13" id="KW-0233">DNA recombination</keyword>
<dbReference type="Gene3D" id="3.90.1150.220">
    <property type="match status" value="1"/>
</dbReference>
<accession>A0AAD7XRF8</accession>
<gene>
    <name evidence="14" type="ORF">O0I10_010245</name>
</gene>
<proteinExistence type="inferred from homology"/>
<evidence type="ECO:0000256" key="7">
    <source>
        <dbReference type="ARBA" id="ARBA00022771"/>
    </source>
</evidence>
<dbReference type="InterPro" id="IPR011513">
    <property type="entry name" value="Nse1"/>
</dbReference>
<reference evidence="14 15" key="1">
    <citation type="submission" date="2023-03" db="EMBL/GenBank/DDBJ databases">
        <title>Genome sequence of Lichtheimia ornata CBS 291.66.</title>
        <authorList>
            <person name="Mohabir J.T."/>
            <person name="Shea T.P."/>
            <person name="Kurbessoian T."/>
            <person name="Berby B."/>
            <person name="Fontaine J."/>
            <person name="Livny J."/>
            <person name="Gnirke A."/>
            <person name="Stajich J.E."/>
            <person name="Cuomo C.A."/>
        </authorList>
    </citation>
    <scope>NUCLEOTIDE SEQUENCE [LARGE SCALE GENOMIC DNA]</scope>
    <source>
        <strain evidence="14">CBS 291.66</strain>
    </source>
</reference>
<protein>
    <recommendedName>
        <fullName evidence="13">Non-structural maintenance of chromosomes element 1 homolog</fullName>
        <ecNumber evidence="13">2.3.2.27</ecNumber>
    </recommendedName>
</protein>
<comment type="similarity">
    <text evidence="3 13">Belongs to the NSE1 family.</text>
</comment>
<keyword evidence="7 13" id="KW-0863">Zinc-finger</keyword>
<comment type="caution">
    <text evidence="14">The sequence shown here is derived from an EMBL/GenBank/DDBJ whole genome shotgun (WGS) entry which is preliminary data.</text>
</comment>